<dbReference type="Pfam" id="PF11181">
    <property type="entry name" value="YflT"/>
    <property type="match status" value="1"/>
</dbReference>
<sequence>MSKFAEGVYPTEEEAVQAVRDLFTQGYDEKDILLITNDSKKEEIAQQLSVQVLNIDTIDFSSDGDESVMDKIKEVFSGGSDDRSLDDSVKERIYNNKENLQNGQIMVLAELTSPVDRDPTTDPNSRTGGSVDHSVPQVTDEYHKDTKGDIHIDNSDVGHRP</sequence>
<feature type="region of interest" description="Disordered" evidence="1">
    <location>
        <begin position="111"/>
        <end position="161"/>
    </location>
</feature>
<feature type="domain" description="General stress protein 17M-like" evidence="2">
    <location>
        <begin position="7"/>
        <end position="80"/>
    </location>
</feature>
<reference evidence="4" key="1">
    <citation type="submission" date="2016-10" db="EMBL/GenBank/DDBJ databases">
        <authorList>
            <person name="Varghese N."/>
            <person name="Submissions S."/>
        </authorList>
    </citation>
    <scope>NUCLEOTIDE SEQUENCE [LARGE SCALE GENOMIC DNA]</scope>
    <source>
        <strain evidence="4">DSM 23664</strain>
    </source>
</reference>
<gene>
    <name evidence="3" type="ORF">SAMN04488102_102181</name>
</gene>
<evidence type="ECO:0000259" key="2">
    <source>
        <dbReference type="Pfam" id="PF11181"/>
    </source>
</evidence>
<feature type="compositionally biased region" description="Basic and acidic residues" evidence="1">
    <location>
        <begin position="140"/>
        <end position="161"/>
    </location>
</feature>
<keyword evidence="4" id="KW-1185">Reference proteome</keyword>
<dbReference type="STRING" id="753702.SAMN04488102_102181"/>
<name>A0A1I1FPE3_9LACT</name>
<evidence type="ECO:0000313" key="3">
    <source>
        <dbReference type="EMBL" id="SFC00886.1"/>
    </source>
</evidence>
<dbReference type="InterPro" id="IPR025889">
    <property type="entry name" value="GSP17M-like_dom"/>
</dbReference>
<dbReference type="RefSeq" id="WP_091528508.1">
    <property type="nucleotide sequence ID" value="NZ_FOLT01000002.1"/>
</dbReference>
<dbReference type="Proteomes" id="UP000199612">
    <property type="component" value="Unassembled WGS sequence"/>
</dbReference>
<accession>A0A1I1FPE3</accession>
<dbReference type="EMBL" id="FOLT01000002">
    <property type="protein sequence ID" value="SFC00886.1"/>
    <property type="molecule type" value="Genomic_DNA"/>
</dbReference>
<evidence type="ECO:0000256" key="1">
    <source>
        <dbReference type="SAM" id="MobiDB-lite"/>
    </source>
</evidence>
<organism evidence="3 4">
    <name type="scientific">Alkalibacterium subtropicum</name>
    <dbReference type="NCBI Taxonomy" id="753702"/>
    <lineage>
        <taxon>Bacteria</taxon>
        <taxon>Bacillati</taxon>
        <taxon>Bacillota</taxon>
        <taxon>Bacilli</taxon>
        <taxon>Lactobacillales</taxon>
        <taxon>Carnobacteriaceae</taxon>
        <taxon>Alkalibacterium</taxon>
    </lineage>
</organism>
<evidence type="ECO:0000313" key="4">
    <source>
        <dbReference type="Proteomes" id="UP000199612"/>
    </source>
</evidence>
<dbReference type="AlphaFoldDB" id="A0A1I1FPE3"/>
<proteinExistence type="predicted"/>
<dbReference type="OrthoDB" id="2334846at2"/>
<protein>
    <submittedName>
        <fullName evidence="3">Heat induced stress protein YflT</fullName>
    </submittedName>
</protein>